<feature type="chain" id="PRO_5020707845" evidence="2">
    <location>
        <begin position="24"/>
        <end position="166"/>
    </location>
</feature>
<feature type="region of interest" description="Disordered" evidence="1">
    <location>
        <begin position="57"/>
        <end position="166"/>
    </location>
</feature>
<dbReference type="InterPro" id="IPR025392">
    <property type="entry name" value="DUF4124"/>
</dbReference>
<evidence type="ECO:0000256" key="2">
    <source>
        <dbReference type="SAM" id="SignalP"/>
    </source>
</evidence>
<feature type="compositionally biased region" description="Basic and acidic residues" evidence="1">
    <location>
        <begin position="130"/>
        <end position="143"/>
    </location>
</feature>
<feature type="domain" description="DUF4124" evidence="3">
    <location>
        <begin position="38"/>
        <end position="87"/>
    </location>
</feature>
<keyword evidence="2" id="KW-0732">Signal</keyword>
<feature type="compositionally biased region" description="Basic residues" evidence="1">
    <location>
        <begin position="144"/>
        <end position="158"/>
    </location>
</feature>
<name>A0A4R6RCL3_9BURK</name>
<protein>
    <submittedName>
        <fullName evidence="4">Uncharacterized protein DUF4124</fullName>
    </submittedName>
</protein>
<feature type="signal peptide" evidence="2">
    <location>
        <begin position="1"/>
        <end position="23"/>
    </location>
</feature>
<evidence type="ECO:0000313" key="4">
    <source>
        <dbReference type="EMBL" id="TDP83849.1"/>
    </source>
</evidence>
<evidence type="ECO:0000313" key="5">
    <source>
        <dbReference type="Proteomes" id="UP000294593"/>
    </source>
</evidence>
<dbReference type="Proteomes" id="UP000294593">
    <property type="component" value="Unassembled WGS sequence"/>
</dbReference>
<dbReference type="AlphaFoldDB" id="A0A4R6RCL3"/>
<organism evidence="4 5">
    <name type="scientific">Aquabacterium commune</name>
    <dbReference type="NCBI Taxonomy" id="70586"/>
    <lineage>
        <taxon>Bacteria</taxon>
        <taxon>Pseudomonadati</taxon>
        <taxon>Pseudomonadota</taxon>
        <taxon>Betaproteobacteria</taxon>
        <taxon>Burkholderiales</taxon>
        <taxon>Aquabacterium</taxon>
    </lineage>
</organism>
<evidence type="ECO:0000256" key="1">
    <source>
        <dbReference type="SAM" id="MobiDB-lite"/>
    </source>
</evidence>
<reference evidence="4 5" key="1">
    <citation type="submission" date="2019-03" db="EMBL/GenBank/DDBJ databases">
        <title>Genomic Encyclopedia of Type Strains, Phase IV (KMG-IV): sequencing the most valuable type-strain genomes for metagenomic binning, comparative biology and taxonomic classification.</title>
        <authorList>
            <person name="Goeker M."/>
        </authorList>
    </citation>
    <scope>NUCLEOTIDE SEQUENCE [LARGE SCALE GENOMIC DNA]</scope>
    <source>
        <strain evidence="4 5">DSM 11901</strain>
    </source>
</reference>
<proteinExistence type="predicted"/>
<sequence>MHCRDLRTSVVLAAALLLGQAQGARPLSTPSASDDLPTQAPAKTAYRCTSAQGTVSYSQQPCASGTDGRLVRAQDDRTEAQRQQAEANMHRDQAMAQDQARQARRQADHAAHPEPANLSGKVRQVAVGQREVDRRGAPTESLKHNPRQFRAKAPRKAARSPSSASG</sequence>
<dbReference type="RefSeq" id="WP_133608646.1">
    <property type="nucleotide sequence ID" value="NZ_SNXW01000004.1"/>
</dbReference>
<evidence type="ECO:0000259" key="3">
    <source>
        <dbReference type="Pfam" id="PF13511"/>
    </source>
</evidence>
<accession>A0A4R6RCL3</accession>
<keyword evidence="5" id="KW-1185">Reference proteome</keyword>
<dbReference type="Pfam" id="PF13511">
    <property type="entry name" value="DUF4124"/>
    <property type="match status" value="1"/>
</dbReference>
<gene>
    <name evidence="4" type="ORF">EV672_104230</name>
</gene>
<feature type="compositionally biased region" description="Basic and acidic residues" evidence="1">
    <location>
        <begin position="69"/>
        <end position="80"/>
    </location>
</feature>
<comment type="caution">
    <text evidence="4">The sequence shown here is derived from an EMBL/GenBank/DDBJ whole genome shotgun (WGS) entry which is preliminary data.</text>
</comment>
<dbReference type="OrthoDB" id="9157684at2"/>
<dbReference type="EMBL" id="SNXW01000004">
    <property type="protein sequence ID" value="TDP83849.1"/>
    <property type="molecule type" value="Genomic_DNA"/>
</dbReference>